<evidence type="ECO:0000256" key="9">
    <source>
        <dbReference type="ARBA" id="ARBA00049401"/>
    </source>
</evidence>
<dbReference type="Gene3D" id="3.20.20.70">
    <property type="entry name" value="Aldolase class I"/>
    <property type="match status" value="1"/>
</dbReference>
<keyword evidence="5" id="KW-0288">FMN</keyword>
<protein>
    <recommendedName>
        <fullName evidence="8">Propionate 3-nitronate monooxygenase</fullName>
    </recommendedName>
</protein>
<accession>A0ABX0JXN7</accession>
<name>A0ABX0JXN7_9PROT</name>
<evidence type="ECO:0000256" key="6">
    <source>
        <dbReference type="ARBA" id="ARBA00023002"/>
    </source>
</evidence>
<keyword evidence="11" id="KW-1185">Reference proteome</keyword>
<keyword evidence="7 10" id="KW-0503">Monooxygenase</keyword>
<dbReference type="RefSeq" id="WP_173569571.1">
    <property type="nucleotide sequence ID" value="NZ_WOSY01000005.1"/>
</dbReference>
<comment type="catalytic activity">
    <reaction evidence="9">
        <text>3 propionate 3-nitronate + 3 O2 + H2O = 3 3-oxopropanoate + 2 nitrate + nitrite + H2O2 + 3 H(+)</text>
        <dbReference type="Rhea" id="RHEA:57332"/>
        <dbReference type="ChEBI" id="CHEBI:15377"/>
        <dbReference type="ChEBI" id="CHEBI:15378"/>
        <dbReference type="ChEBI" id="CHEBI:15379"/>
        <dbReference type="ChEBI" id="CHEBI:16240"/>
        <dbReference type="ChEBI" id="CHEBI:16301"/>
        <dbReference type="ChEBI" id="CHEBI:17632"/>
        <dbReference type="ChEBI" id="CHEBI:33190"/>
        <dbReference type="ChEBI" id="CHEBI:136067"/>
    </reaction>
</comment>
<evidence type="ECO:0000256" key="1">
    <source>
        <dbReference type="ARBA" id="ARBA00001917"/>
    </source>
</evidence>
<dbReference type="EMBL" id="WOSY01000005">
    <property type="protein sequence ID" value="NHN88262.1"/>
    <property type="molecule type" value="Genomic_DNA"/>
</dbReference>
<keyword evidence="4" id="KW-0285">Flavoprotein</keyword>
<keyword evidence="6" id="KW-0560">Oxidoreductase</keyword>
<organism evidence="10 11">
    <name type="scientific">Acetobacter conturbans</name>
    <dbReference type="NCBI Taxonomy" id="1737472"/>
    <lineage>
        <taxon>Bacteria</taxon>
        <taxon>Pseudomonadati</taxon>
        <taxon>Pseudomonadota</taxon>
        <taxon>Alphaproteobacteria</taxon>
        <taxon>Acetobacterales</taxon>
        <taxon>Acetobacteraceae</taxon>
        <taxon>Acetobacter</taxon>
    </lineage>
</organism>
<gene>
    <name evidence="10" type="ORF">GOB81_06425</name>
</gene>
<reference evidence="10 11" key="1">
    <citation type="journal article" date="2020" name="Int. J. Syst. Evol. Microbiol.">
        <title>Novel acetic acid bacteria from cider fermentations: Acetobacter conturbans sp. nov. and Acetobacter fallax sp. nov.</title>
        <authorList>
            <person name="Sombolestani A.S."/>
            <person name="Cleenwerck I."/>
            <person name="Cnockaert M."/>
            <person name="Borremans W."/>
            <person name="Wieme A.D."/>
            <person name="De Vuyst L."/>
            <person name="Vandamme P."/>
        </authorList>
    </citation>
    <scope>NUCLEOTIDE SEQUENCE [LARGE SCALE GENOMIC DNA]</scope>
    <source>
        <strain evidence="10 11">LMG 1627</strain>
    </source>
</reference>
<dbReference type="PROSITE" id="PS00912">
    <property type="entry name" value="DHODEHASE_2"/>
    <property type="match status" value="1"/>
</dbReference>
<dbReference type="SUPFAM" id="SSF51412">
    <property type="entry name" value="Inosine monophosphate dehydrogenase (IMPDH)"/>
    <property type="match status" value="1"/>
</dbReference>
<dbReference type="InterPro" id="IPR013785">
    <property type="entry name" value="Aldolase_TIM"/>
</dbReference>
<evidence type="ECO:0000256" key="3">
    <source>
        <dbReference type="ARBA" id="ARBA00022575"/>
    </source>
</evidence>
<dbReference type="Proteomes" id="UP000631653">
    <property type="component" value="Unassembled WGS sequence"/>
</dbReference>
<keyword evidence="3" id="KW-0216">Detoxification</keyword>
<evidence type="ECO:0000256" key="7">
    <source>
        <dbReference type="ARBA" id="ARBA00023033"/>
    </source>
</evidence>
<dbReference type="InterPro" id="IPR001295">
    <property type="entry name" value="Dihydroorotate_DH_CS"/>
</dbReference>
<dbReference type="GO" id="GO:0004497">
    <property type="term" value="F:monooxygenase activity"/>
    <property type="evidence" value="ECO:0007669"/>
    <property type="project" value="UniProtKB-KW"/>
</dbReference>
<comment type="caution">
    <text evidence="10">The sequence shown here is derived from an EMBL/GenBank/DDBJ whole genome shotgun (WGS) entry which is preliminary data.</text>
</comment>
<dbReference type="PANTHER" id="PTHR42747:SF3">
    <property type="entry name" value="NITRONATE MONOOXYGENASE-RELATED"/>
    <property type="match status" value="1"/>
</dbReference>
<dbReference type="InterPro" id="IPR004136">
    <property type="entry name" value="NMO"/>
</dbReference>
<dbReference type="Pfam" id="PF03060">
    <property type="entry name" value="NMO"/>
    <property type="match status" value="1"/>
</dbReference>
<evidence type="ECO:0000256" key="2">
    <source>
        <dbReference type="ARBA" id="ARBA00009881"/>
    </source>
</evidence>
<proteinExistence type="inferred from homology"/>
<evidence type="ECO:0000313" key="11">
    <source>
        <dbReference type="Proteomes" id="UP000631653"/>
    </source>
</evidence>
<comment type="similarity">
    <text evidence="2">Belongs to the nitronate monooxygenase family. NMO class I subfamily.</text>
</comment>
<comment type="cofactor">
    <cofactor evidence="1">
        <name>FMN</name>
        <dbReference type="ChEBI" id="CHEBI:58210"/>
    </cofactor>
</comment>
<evidence type="ECO:0000256" key="8">
    <source>
        <dbReference type="ARBA" id="ARBA00031155"/>
    </source>
</evidence>
<evidence type="ECO:0000256" key="4">
    <source>
        <dbReference type="ARBA" id="ARBA00022630"/>
    </source>
</evidence>
<evidence type="ECO:0000313" key="10">
    <source>
        <dbReference type="EMBL" id="NHN88262.1"/>
    </source>
</evidence>
<sequence>MLTRRLGLDLPIFQAPMAGVATPELAAAVSEAGGLGNLGLGAMSVGEARSAIRATRALTGRPFGVNLFCHKPETPDLATLTNWLEWLRPEFSQFGVAPPASLRPVYPSFLDNTGMLEMLLEERPAMVSFHFGLPSTEVIRTMRRAGIQLVVSVTSPEEAVQASAAGVDALIVQGYEAGGHRGLFDPDGKDRKLGTRPLLAAVQAVSSLPLIAAGGVMTGSDVAAMLEAGAIAAQLGTAFVTCEESAASPAWRAALADDARPETVMVRAISGRPARGLRGRFAELEEQPDCPRIPPYPYAYDAARQLATLASAVGNTDYAAFWAGANVAGVRPMPAARLVTVLGQEAGL</sequence>
<evidence type="ECO:0000256" key="5">
    <source>
        <dbReference type="ARBA" id="ARBA00022643"/>
    </source>
</evidence>
<dbReference type="CDD" id="cd04730">
    <property type="entry name" value="NPD_like"/>
    <property type="match status" value="1"/>
</dbReference>
<dbReference type="PANTHER" id="PTHR42747">
    <property type="entry name" value="NITRONATE MONOOXYGENASE-RELATED"/>
    <property type="match status" value="1"/>
</dbReference>